<keyword evidence="7" id="KW-1185">Reference proteome</keyword>
<dbReference type="Pfam" id="PF06634">
    <property type="entry name" value="DUF1156"/>
    <property type="match status" value="1"/>
</dbReference>
<dbReference type="GO" id="GO:0008170">
    <property type="term" value="F:N-methyltransferase activity"/>
    <property type="evidence" value="ECO:0007669"/>
    <property type="project" value="InterPro"/>
</dbReference>
<dbReference type="InterPro" id="IPR002941">
    <property type="entry name" value="DNA_methylase_N4/N6"/>
</dbReference>
<name>A0A897NG84_9EURY</name>
<dbReference type="GeneID" id="68852584"/>
<evidence type="ECO:0000256" key="1">
    <source>
        <dbReference type="ARBA" id="ARBA00006594"/>
    </source>
</evidence>
<comment type="similarity">
    <text evidence="1">Belongs to the N(4)/N(6)-methyltransferase family.</text>
</comment>
<evidence type="ECO:0000256" key="2">
    <source>
        <dbReference type="ARBA" id="ARBA00022603"/>
    </source>
</evidence>
<dbReference type="GO" id="GO:0003677">
    <property type="term" value="F:DNA binding"/>
    <property type="evidence" value="ECO:0007669"/>
    <property type="project" value="InterPro"/>
</dbReference>
<gene>
    <name evidence="6" type="ORF">HSR122_1971</name>
</gene>
<dbReference type="REBASE" id="486810">
    <property type="entry name" value="M.Har122ORF1971P"/>
</dbReference>
<evidence type="ECO:0000259" key="4">
    <source>
        <dbReference type="Pfam" id="PF01555"/>
    </source>
</evidence>
<feature type="domain" description="DNA methylase N-4/N-6" evidence="4">
    <location>
        <begin position="518"/>
        <end position="674"/>
    </location>
</feature>
<dbReference type="AlphaFoldDB" id="A0A897NG84"/>
<sequence length="894" mass="103053">MTSNGDHDRRPIEISFPIEQVNEIANKEAHAKRYYRPVYTMHKWWARRLGSVFRTMLLYALADEEMPVDGERQSTLAEEGGLPDVDWENPDALWEYYLEDVDFGDKTVLDPFMGGGTSIVESLRMGANAIGSELNPVAWFIVKKEVEPVDLDKLDAAYEQIEETVGEEIKDYYRTKCPDSDREGQAMYYFWVDELPCRNCGEDVALFKDYRLANARSSKDDHYNVVCPECWHVFETDDYRTETTCPECDHEYVPKEAGNVSRGSYTCPHCDDHPEMSIIESVDRFGKPDKSLYAVEYYCPETDEKGYKPADEFDRERYADAQEELEEIRDELPIPTTERYRGSSDRARNHGYERYDQMFNARQLLSLGKLLREIGSIDDQNIKEFLLLAFSSSSEFNNMLCEYNRSANKLEGIYKRHTITARHTPIENNFWGTEYGRGTFSGEFDKMRAGKEFCLNPYEKYIEDGETKQQDGVGKIEGYVADDPDQLGQPVEGTENATYNTYLRCGTSEYLPIEDDSVDAVITDPPYFDNVMYAEVADFYYVWLKQVLEDEYEHFTAELTPKASEVVSDPAGEDSVDTYRDEDHFVTGLTNVFDQANQKLKDDGIMAFTFHHKETEGWSTVLKSVLEAGFYVTSLYPIRGEMRGSTHIHDKANIEYDMIVVCRDRDEDPETVSWRSLEDEIYFRAEEEINRLEESGSRLTQGDVFAVTMGKCLEVYSRHFPNVTHEGEQMTVDAAVETIRDIVDDQLMEERVQTMSDEMDTLSAVYLTYVLGRGGTISYNALNKDLRQRGVDVAELVHEDLLEQEGDHLNVRGPLDRADDVESKRNTLAVDKAHYMRYLYETDQLAQKFGKWADEGSIAALRRLAEIENDDEYTDIADYVEERTDTQLDLEDFS</sequence>
<reference evidence="6 7" key="1">
    <citation type="submission" date="2020-11" db="EMBL/GenBank/DDBJ databases">
        <title>Carbohydrate-dependent, anaerobic sulfur respiration: A novel catabolism in halophilic archaea.</title>
        <authorList>
            <person name="Sorokin D.Y."/>
            <person name="Messina E."/>
            <person name="Smedile F."/>
            <person name="La Cono V."/>
            <person name="Hallsworth J.E."/>
            <person name="Yakimov M.M."/>
        </authorList>
    </citation>
    <scope>NUCLEOTIDE SEQUENCE [LARGE SCALE GENOMIC DNA]</scope>
    <source>
        <strain evidence="6 7">HSR12-2</strain>
    </source>
</reference>
<dbReference type="SUPFAM" id="SSF53335">
    <property type="entry name" value="S-adenosyl-L-methionine-dependent methyltransferases"/>
    <property type="match status" value="1"/>
</dbReference>
<dbReference type="Pfam" id="PF01555">
    <property type="entry name" value="N6_N4_Mtase"/>
    <property type="match status" value="1"/>
</dbReference>
<dbReference type="InterPro" id="IPR002052">
    <property type="entry name" value="DNA_methylase_N6_adenine_CS"/>
</dbReference>
<dbReference type="InterPro" id="IPR029063">
    <property type="entry name" value="SAM-dependent_MTases_sf"/>
</dbReference>
<evidence type="ECO:0000256" key="3">
    <source>
        <dbReference type="ARBA" id="ARBA00022679"/>
    </source>
</evidence>
<evidence type="ECO:0000313" key="7">
    <source>
        <dbReference type="Proteomes" id="UP000662973"/>
    </source>
</evidence>
<proteinExistence type="inferred from homology"/>
<dbReference type="EMBL" id="CP064788">
    <property type="protein sequence ID" value="QSG09356.1"/>
    <property type="molecule type" value="Genomic_DNA"/>
</dbReference>
<dbReference type="InterPro" id="IPR009537">
    <property type="entry name" value="DUF1156"/>
</dbReference>
<organism evidence="6 7">
    <name type="scientific">Halapricum desulfuricans</name>
    <dbReference type="NCBI Taxonomy" id="2841257"/>
    <lineage>
        <taxon>Archaea</taxon>
        <taxon>Methanobacteriati</taxon>
        <taxon>Methanobacteriota</taxon>
        <taxon>Stenosarchaea group</taxon>
        <taxon>Halobacteria</taxon>
        <taxon>Halobacteriales</taxon>
        <taxon>Haloarculaceae</taxon>
        <taxon>Halapricum</taxon>
    </lineage>
</organism>
<keyword evidence="3" id="KW-0808">Transferase</keyword>
<dbReference type="Gene3D" id="3.40.50.150">
    <property type="entry name" value="Vaccinia Virus protein VP39"/>
    <property type="match status" value="2"/>
</dbReference>
<dbReference type="PROSITE" id="PS00092">
    <property type="entry name" value="N6_MTASE"/>
    <property type="match status" value="1"/>
</dbReference>
<protein>
    <submittedName>
        <fullName evidence="6">Adenine-specific DNA methylase containing a Zn-ribbon</fullName>
    </submittedName>
</protein>
<dbReference type="KEGG" id="hds:HSR122_1971"/>
<evidence type="ECO:0000313" key="6">
    <source>
        <dbReference type="EMBL" id="QSG09356.1"/>
    </source>
</evidence>
<accession>A0A897NG84</accession>
<dbReference type="RefSeq" id="WP_229109459.1">
    <property type="nucleotide sequence ID" value="NZ_CP064788.1"/>
</dbReference>
<keyword evidence="2 6" id="KW-0489">Methyltransferase</keyword>
<dbReference type="GO" id="GO:0032259">
    <property type="term" value="P:methylation"/>
    <property type="evidence" value="ECO:0007669"/>
    <property type="project" value="UniProtKB-KW"/>
</dbReference>
<feature type="domain" description="DUF1156" evidence="5">
    <location>
        <begin position="16"/>
        <end position="67"/>
    </location>
</feature>
<dbReference type="Proteomes" id="UP000662973">
    <property type="component" value="Chromosome"/>
</dbReference>
<evidence type="ECO:0000259" key="5">
    <source>
        <dbReference type="Pfam" id="PF06634"/>
    </source>
</evidence>